<evidence type="ECO:0000256" key="3">
    <source>
        <dbReference type="ARBA" id="ARBA00022989"/>
    </source>
</evidence>
<evidence type="ECO:0000256" key="5">
    <source>
        <dbReference type="SAM" id="Phobius"/>
    </source>
</evidence>
<feature type="transmembrane region" description="Helical" evidence="5">
    <location>
        <begin position="422"/>
        <end position="441"/>
    </location>
</feature>
<feature type="transmembrane region" description="Helical" evidence="5">
    <location>
        <begin position="40"/>
        <end position="64"/>
    </location>
</feature>
<feature type="transmembrane region" description="Helical" evidence="5">
    <location>
        <begin position="394"/>
        <end position="416"/>
    </location>
</feature>
<dbReference type="GO" id="GO:0016020">
    <property type="term" value="C:membrane"/>
    <property type="evidence" value="ECO:0007669"/>
    <property type="project" value="UniProtKB-SubCell"/>
</dbReference>
<evidence type="ECO:0000313" key="6">
    <source>
        <dbReference type="EMBL" id="MDO5456820.1"/>
    </source>
</evidence>
<keyword evidence="4 5" id="KW-0472">Membrane</keyword>
<feature type="transmembrane region" description="Helical" evidence="5">
    <location>
        <begin position="267"/>
        <end position="295"/>
    </location>
</feature>
<dbReference type="PIRSF" id="PIRSF006060">
    <property type="entry name" value="AA_transporter"/>
    <property type="match status" value="1"/>
</dbReference>
<organism evidence="6 7">
    <name type="scientific">Atopococcus tabaci</name>
    <dbReference type="NCBI Taxonomy" id="269774"/>
    <lineage>
        <taxon>Bacteria</taxon>
        <taxon>Bacillati</taxon>
        <taxon>Bacillota</taxon>
        <taxon>Bacilli</taxon>
        <taxon>Lactobacillales</taxon>
        <taxon>Carnobacteriaceae</taxon>
        <taxon>Atopococcus</taxon>
    </lineage>
</organism>
<feature type="transmembrane region" description="Helical" evidence="5">
    <location>
        <begin position="85"/>
        <end position="108"/>
    </location>
</feature>
<dbReference type="PANTHER" id="PTHR11785:SF512">
    <property type="entry name" value="SOBREMESA, ISOFORM B"/>
    <property type="match status" value="1"/>
</dbReference>
<feature type="transmembrane region" description="Helical" evidence="5">
    <location>
        <begin position="7"/>
        <end position="28"/>
    </location>
</feature>
<dbReference type="Proteomes" id="UP001171751">
    <property type="component" value="Unassembled WGS sequence"/>
</dbReference>
<feature type="transmembrane region" description="Helical" evidence="5">
    <location>
        <begin position="128"/>
        <end position="145"/>
    </location>
</feature>
<reference evidence="6" key="1">
    <citation type="submission" date="2023-07" db="EMBL/GenBank/DDBJ databases">
        <title>Between Cages and Wild: Unraveling the Impact of Captivity on Animal Microbiomes and Antimicrobial Resistance.</title>
        <authorList>
            <person name="Schmartz G.P."/>
            <person name="Rehner J."/>
            <person name="Schuff M.J."/>
            <person name="Becker S.L."/>
            <person name="Kravczyk M."/>
            <person name="Gurevich A."/>
            <person name="Francke R."/>
            <person name="Mueller R."/>
            <person name="Keller V."/>
            <person name="Keller A."/>
        </authorList>
    </citation>
    <scope>NUCLEOTIDE SEQUENCE</scope>
    <source>
        <strain evidence="6">S39M_St_73</strain>
    </source>
</reference>
<sequence>MEENNKYGLATAISMIVGISVGSGIFFKVDDILTYTQGDIVRTVLIFVLGALCVIFGSITLSQLARITTASGGVIGYYEEFISPAWAGGFAWFQLFVYYPTIVSVVSWVAGSFTTTILQLESSLELEIIIGLIYLVFFYGVNYFSKKLGGYFQNIATVIKLIPLIGIGIIALFWNEPLPEIPVSQIINITDGGKYGWLAALAPMAFSYDGWIVTTSISQEVKNPNRTMPIALAVGPIIVLIVYLFYLFGMVSIAGTDFILFVGDDSIYFIGNILFGSMGATVTTLFILIAILGVINGVTLGHIRIPKIMGEKKMLLKSEAFLDANPKTFLSKNASLLALAISLFWMFVHYLTLKFQLLGQSDVSEIAIAFSYLVYMALYLKVFQLYRKGQLKNFWLAGVFPILASFGSLIIVFGSLLTNFQYVPIFMLFNALVILLGFYVFRYNVNKVNK</sequence>
<name>A0AA43RNH2_9LACT</name>
<evidence type="ECO:0000256" key="2">
    <source>
        <dbReference type="ARBA" id="ARBA00022692"/>
    </source>
</evidence>
<keyword evidence="7" id="KW-1185">Reference proteome</keyword>
<dbReference type="PANTHER" id="PTHR11785">
    <property type="entry name" value="AMINO ACID TRANSPORTER"/>
    <property type="match status" value="1"/>
</dbReference>
<feature type="transmembrane region" description="Helical" evidence="5">
    <location>
        <begin position="157"/>
        <end position="175"/>
    </location>
</feature>
<feature type="transmembrane region" description="Helical" evidence="5">
    <location>
        <begin position="363"/>
        <end position="382"/>
    </location>
</feature>
<comment type="caution">
    <text evidence="6">The sequence shown here is derived from an EMBL/GenBank/DDBJ whole genome shotgun (WGS) entry which is preliminary data.</text>
</comment>
<feature type="transmembrane region" description="Helical" evidence="5">
    <location>
        <begin position="334"/>
        <end position="351"/>
    </location>
</feature>
<gene>
    <name evidence="6" type="ORF">Q4F26_00605</name>
</gene>
<evidence type="ECO:0000256" key="4">
    <source>
        <dbReference type="ARBA" id="ARBA00023136"/>
    </source>
</evidence>
<dbReference type="InterPro" id="IPR050598">
    <property type="entry name" value="AminoAcid_Transporter"/>
</dbReference>
<dbReference type="EMBL" id="JAUNQW010000001">
    <property type="protein sequence ID" value="MDO5456820.1"/>
    <property type="molecule type" value="Genomic_DNA"/>
</dbReference>
<feature type="transmembrane region" description="Helical" evidence="5">
    <location>
        <begin position="195"/>
        <end position="218"/>
    </location>
</feature>
<accession>A0AA43RNH2</accession>
<dbReference type="InterPro" id="IPR002293">
    <property type="entry name" value="AA/rel_permease1"/>
</dbReference>
<feature type="transmembrane region" description="Helical" evidence="5">
    <location>
        <begin position="230"/>
        <end position="255"/>
    </location>
</feature>
<dbReference type="AlphaFoldDB" id="A0AA43RNH2"/>
<proteinExistence type="predicted"/>
<dbReference type="Pfam" id="PF13520">
    <property type="entry name" value="AA_permease_2"/>
    <property type="match status" value="1"/>
</dbReference>
<evidence type="ECO:0000256" key="1">
    <source>
        <dbReference type="ARBA" id="ARBA00004141"/>
    </source>
</evidence>
<dbReference type="Gene3D" id="1.20.1740.10">
    <property type="entry name" value="Amino acid/polyamine transporter I"/>
    <property type="match status" value="1"/>
</dbReference>
<dbReference type="GO" id="GO:0015179">
    <property type="term" value="F:L-amino acid transmembrane transporter activity"/>
    <property type="evidence" value="ECO:0007669"/>
    <property type="project" value="TreeGrafter"/>
</dbReference>
<keyword evidence="2 5" id="KW-0812">Transmembrane</keyword>
<protein>
    <submittedName>
        <fullName evidence="6">APC family permease</fullName>
    </submittedName>
</protein>
<comment type="subcellular location">
    <subcellularLocation>
        <location evidence="1">Membrane</location>
        <topology evidence="1">Multi-pass membrane protein</topology>
    </subcellularLocation>
</comment>
<evidence type="ECO:0000313" key="7">
    <source>
        <dbReference type="Proteomes" id="UP001171751"/>
    </source>
</evidence>
<keyword evidence="3 5" id="KW-1133">Transmembrane helix</keyword>